<keyword evidence="8" id="KW-1185">Reference proteome</keyword>
<name>A0A5J6FDT8_9ACTN</name>
<sequence length="406" mass="42023">MTGDGRRHLVIVGASLAGLRAAQTLRAEGFEGELTVVGAELHAPYDRPPLSKQALTAPGGPPDTALPVPDGIRARWLLGRPAVALDPRAATVTLADGTTLPYDGLLVATGAAPRRLPPDRGAPPRRVFTLRDREDAHALRAELTPGRRLLVVGAGFLGSEVAAAGRALGLDVTVVEAGRLPLERVAGSAVGAFVADLHRTAGADLRVETTAETLHSGPDGALTGATLGDGTTVTADVAVLALGAVPATGWLAGSGLDAEGGVRCDRWLRALDTEGRVVPGVFAAGDAARVPQPLADGQPMALGHWSDALDQAATAARTMLTPHSPHALDAVPSFWSDLYGARIRSVGLPGAADEARVVEHDAVARRMEVSYHREGRLVGALTVGRTARLAAYREELHRRSTTVPAG</sequence>
<evidence type="ECO:0000256" key="4">
    <source>
        <dbReference type="ARBA" id="ARBA00023002"/>
    </source>
</evidence>
<dbReference type="InterPro" id="IPR028202">
    <property type="entry name" value="Reductase_C"/>
</dbReference>
<accession>A0A5J6FDT8</accession>
<dbReference type="EMBL" id="CP023702">
    <property type="protein sequence ID" value="QEU74779.1"/>
    <property type="molecule type" value="Genomic_DNA"/>
</dbReference>
<dbReference type="Pfam" id="PF07992">
    <property type="entry name" value="Pyr_redox_2"/>
    <property type="match status" value="1"/>
</dbReference>
<dbReference type="InterPro" id="IPR016156">
    <property type="entry name" value="FAD/NAD-linked_Rdtase_dimer_sf"/>
</dbReference>
<dbReference type="PANTHER" id="PTHR43557:SF2">
    <property type="entry name" value="RIESKE DOMAIN-CONTAINING PROTEIN-RELATED"/>
    <property type="match status" value="1"/>
</dbReference>
<evidence type="ECO:0000256" key="1">
    <source>
        <dbReference type="ARBA" id="ARBA00001974"/>
    </source>
</evidence>
<evidence type="ECO:0000313" key="7">
    <source>
        <dbReference type="EMBL" id="QEU74779.1"/>
    </source>
</evidence>
<dbReference type="GO" id="GO:0016651">
    <property type="term" value="F:oxidoreductase activity, acting on NAD(P)H"/>
    <property type="evidence" value="ECO:0007669"/>
    <property type="project" value="TreeGrafter"/>
</dbReference>
<dbReference type="SUPFAM" id="SSF55424">
    <property type="entry name" value="FAD/NAD-linked reductases, dimerisation (C-terminal) domain"/>
    <property type="match status" value="1"/>
</dbReference>
<dbReference type="InterPro" id="IPR036188">
    <property type="entry name" value="FAD/NAD-bd_sf"/>
</dbReference>
<dbReference type="Gene3D" id="3.30.390.30">
    <property type="match status" value="1"/>
</dbReference>
<reference evidence="7 8" key="1">
    <citation type="submission" date="2017-09" db="EMBL/GenBank/DDBJ databases">
        <authorList>
            <person name="Lee N."/>
            <person name="Cho B.-K."/>
        </authorList>
    </citation>
    <scope>NUCLEOTIDE SEQUENCE [LARGE SCALE GENOMIC DNA]</scope>
    <source>
        <strain evidence="7 8">ATCC 12769</strain>
    </source>
</reference>
<dbReference type="GO" id="GO:0005737">
    <property type="term" value="C:cytoplasm"/>
    <property type="evidence" value="ECO:0007669"/>
    <property type="project" value="TreeGrafter"/>
</dbReference>
<evidence type="ECO:0000256" key="2">
    <source>
        <dbReference type="ARBA" id="ARBA00022630"/>
    </source>
</evidence>
<feature type="domain" description="Reductase C-terminal" evidence="6">
    <location>
        <begin position="334"/>
        <end position="401"/>
    </location>
</feature>
<comment type="cofactor">
    <cofactor evidence="1">
        <name>FAD</name>
        <dbReference type="ChEBI" id="CHEBI:57692"/>
    </cofactor>
</comment>
<dbReference type="RefSeq" id="WP_150490079.1">
    <property type="nucleotide sequence ID" value="NZ_BMUV01000002.1"/>
</dbReference>
<dbReference type="Gene3D" id="3.50.50.60">
    <property type="entry name" value="FAD/NAD(P)-binding domain"/>
    <property type="match status" value="2"/>
</dbReference>
<dbReference type="SUPFAM" id="SSF51905">
    <property type="entry name" value="FAD/NAD(P)-binding domain"/>
    <property type="match status" value="1"/>
</dbReference>
<dbReference type="Proteomes" id="UP000326178">
    <property type="component" value="Chromosome"/>
</dbReference>
<dbReference type="AlphaFoldDB" id="A0A5J6FDT8"/>
<dbReference type="PRINTS" id="PR00411">
    <property type="entry name" value="PNDRDTASEI"/>
</dbReference>
<evidence type="ECO:0000313" key="8">
    <source>
        <dbReference type="Proteomes" id="UP000326178"/>
    </source>
</evidence>
<keyword evidence="3" id="KW-0274">FAD</keyword>
<protein>
    <submittedName>
        <fullName evidence="7">NAD(P)/FAD-dependent oxidoreductase</fullName>
    </submittedName>
</protein>
<dbReference type="PRINTS" id="PR00368">
    <property type="entry name" value="FADPNR"/>
</dbReference>
<dbReference type="InterPro" id="IPR023753">
    <property type="entry name" value="FAD/NAD-binding_dom"/>
</dbReference>
<dbReference type="OrthoDB" id="1145at2"/>
<gene>
    <name evidence="7" type="ORF">CP967_24820</name>
</gene>
<organism evidence="7 8">
    <name type="scientific">Streptomyces nitrosporeus</name>
    <dbReference type="NCBI Taxonomy" id="28894"/>
    <lineage>
        <taxon>Bacteria</taxon>
        <taxon>Bacillati</taxon>
        <taxon>Actinomycetota</taxon>
        <taxon>Actinomycetes</taxon>
        <taxon>Kitasatosporales</taxon>
        <taxon>Streptomycetaceae</taxon>
        <taxon>Streptomyces</taxon>
    </lineage>
</organism>
<evidence type="ECO:0000259" key="5">
    <source>
        <dbReference type="Pfam" id="PF07992"/>
    </source>
</evidence>
<dbReference type="InterPro" id="IPR050446">
    <property type="entry name" value="FAD-oxidoreductase/Apoptosis"/>
</dbReference>
<dbReference type="Pfam" id="PF14759">
    <property type="entry name" value="Reductase_C"/>
    <property type="match status" value="1"/>
</dbReference>
<dbReference type="KEGG" id="snk:CP967_24820"/>
<keyword evidence="2" id="KW-0285">Flavoprotein</keyword>
<keyword evidence="4" id="KW-0560">Oxidoreductase</keyword>
<proteinExistence type="predicted"/>
<evidence type="ECO:0000259" key="6">
    <source>
        <dbReference type="Pfam" id="PF14759"/>
    </source>
</evidence>
<feature type="domain" description="FAD/NAD(P)-binding" evidence="5">
    <location>
        <begin position="8"/>
        <end position="296"/>
    </location>
</feature>
<dbReference type="PANTHER" id="PTHR43557">
    <property type="entry name" value="APOPTOSIS-INDUCING FACTOR 1"/>
    <property type="match status" value="1"/>
</dbReference>
<evidence type="ECO:0000256" key="3">
    <source>
        <dbReference type="ARBA" id="ARBA00022827"/>
    </source>
</evidence>